<dbReference type="OrthoDB" id="4367034at2759"/>
<comment type="caution">
    <text evidence="2">The sequence shown here is derived from an EMBL/GenBank/DDBJ whole genome shotgun (WGS) entry which is preliminary data.</text>
</comment>
<gene>
    <name evidence="2" type="ORF">PENARI_c018G08180</name>
</gene>
<name>A0A1F5LB43_PENAI</name>
<dbReference type="Proteomes" id="UP000177622">
    <property type="component" value="Unassembled WGS sequence"/>
</dbReference>
<dbReference type="GeneID" id="34579342"/>
<evidence type="ECO:0000313" key="3">
    <source>
        <dbReference type="Proteomes" id="UP000177622"/>
    </source>
</evidence>
<feature type="chain" id="PRO_5009519427" evidence="1">
    <location>
        <begin position="17"/>
        <end position="443"/>
    </location>
</feature>
<dbReference type="EMBL" id="LXJU01000018">
    <property type="protein sequence ID" value="OGE50141.1"/>
    <property type="molecule type" value="Genomic_DNA"/>
</dbReference>
<organism evidence="2 3">
    <name type="scientific">Penicillium arizonense</name>
    <dbReference type="NCBI Taxonomy" id="1835702"/>
    <lineage>
        <taxon>Eukaryota</taxon>
        <taxon>Fungi</taxon>
        <taxon>Dikarya</taxon>
        <taxon>Ascomycota</taxon>
        <taxon>Pezizomycotina</taxon>
        <taxon>Eurotiomycetes</taxon>
        <taxon>Eurotiomycetidae</taxon>
        <taxon>Eurotiales</taxon>
        <taxon>Aspergillaceae</taxon>
        <taxon>Penicillium</taxon>
    </lineage>
</organism>
<dbReference type="AlphaFoldDB" id="A0A1F5LB43"/>
<evidence type="ECO:0000313" key="2">
    <source>
        <dbReference type="EMBL" id="OGE50141.1"/>
    </source>
</evidence>
<evidence type="ECO:0000256" key="1">
    <source>
        <dbReference type="SAM" id="SignalP"/>
    </source>
</evidence>
<dbReference type="RefSeq" id="XP_022485590.1">
    <property type="nucleotide sequence ID" value="XM_022634608.1"/>
</dbReference>
<reference evidence="2 3" key="1">
    <citation type="journal article" date="2016" name="Sci. Rep.">
        <title>Penicillium arizonense, a new, genome sequenced fungal species, reveals a high chemical diversity in secreted metabolites.</title>
        <authorList>
            <person name="Grijseels S."/>
            <person name="Nielsen J.C."/>
            <person name="Randelovic M."/>
            <person name="Nielsen J."/>
            <person name="Nielsen K.F."/>
            <person name="Workman M."/>
            <person name="Frisvad J.C."/>
        </authorList>
    </citation>
    <scope>NUCLEOTIDE SEQUENCE [LARGE SCALE GENOMIC DNA]</scope>
    <source>
        <strain evidence="2 3">CBS 141311</strain>
    </source>
</reference>
<sequence length="443" mass="48656">MHYVYLCFLLVAGAMAIPGHRLPRSVTAISEPTTTATIITEMISTTSTEPSSPLIRVNVNNGTDELDLGKWAKLFADVYFSNSNSTSKVSETLSFMKTFNIIAGISECYFDISDTASCETHVVKPAVKYTKLGITKSREWWRKVGERITTSWTQSRTRATAFVTNFTHYDVSARGVSGYLGLAQGTLKLLIRSFGSSSSSAWADISSTGLSFASGIVIAIQPDVAKMFKNEFKDVDTFKMALRNSTDLLKKATITGLAASAINTAWALDGLFIAKASTKVNGQRPSAMDLMILDDEARTCDKNDMCYFFIIAQDINNISGHSWVGAKGLDKLTKYNITPLEFAKSAAWFQDQFSGYLTYPNSSALLHSLQSKESRPSLSYFVNVPVVDLDKSHATKSNETYSASNKKASSEETFLSALAHEVSTLKSWPYSKMSNERAQHRGA</sequence>
<keyword evidence="1" id="KW-0732">Signal</keyword>
<proteinExistence type="predicted"/>
<feature type="signal peptide" evidence="1">
    <location>
        <begin position="1"/>
        <end position="16"/>
    </location>
</feature>
<keyword evidence="3" id="KW-1185">Reference proteome</keyword>
<accession>A0A1F5LB43</accession>
<protein>
    <submittedName>
        <fullName evidence="2">Uncharacterized protein</fullName>
    </submittedName>
</protein>